<dbReference type="PANTHER" id="PTHR30535:SF34">
    <property type="entry name" value="MOLYBDATE-BINDING PROTEIN MOLA"/>
    <property type="match status" value="1"/>
</dbReference>
<dbReference type="Proteomes" id="UP001428290">
    <property type="component" value="Unassembled WGS sequence"/>
</dbReference>
<name>A0ABP9X9I9_9CHLR</name>
<keyword evidence="5" id="KW-1185">Reference proteome</keyword>
<evidence type="ECO:0000256" key="2">
    <source>
        <dbReference type="SAM" id="SignalP"/>
    </source>
</evidence>
<evidence type="ECO:0000313" key="4">
    <source>
        <dbReference type="EMBL" id="GAA5531101.1"/>
    </source>
</evidence>
<sequence>MFKQRMIALFVVAGLISACGAQTTPTTNPTSPAASASSTPIAVAEVSAVPAATTPATSAANLSACVSNYVSATDYFSAKTSPSYAKEWTVEYANNYKVVTVDLDTDPTSTDFDRYVLVQCGTPAPVLEGDLANALVVTIPITRVWEGGSSTFAAMDALGVVDSLSGVVGSMTGNTNEYLPAIAAQVAQANVIKEASYGEDLELIAAGKPDIYLNTNGREWMTNARQVGIPALHYSPFSESPLGSAEQIKFLALFYNLEAKAETIFTPIERKYLALRDQAQAAASKPNVLIGNVTQDGRFGTRNLDRLESVLMRDAGGELVLTDAELSLGGGSGGFGSSIDLEKALEVGATADFWFNLAYMPSEQNASEFIASNPLNASFSALQKGNSFHRFGRADDYFSTGALRVDQLLADAVSMLHPELLPDHTLVFLKRIPGE</sequence>
<dbReference type="PROSITE" id="PS51257">
    <property type="entry name" value="PROKAR_LIPOPROTEIN"/>
    <property type="match status" value="1"/>
</dbReference>
<feature type="chain" id="PRO_5046535502" description="Fe/B12 periplasmic-binding domain-containing protein" evidence="2">
    <location>
        <begin position="22"/>
        <end position="435"/>
    </location>
</feature>
<protein>
    <recommendedName>
        <fullName evidence="3">Fe/B12 periplasmic-binding domain-containing protein</fullName>
    </recommendedName>
</protein>
<organism evidence="4 5">
    <name type="scientific">Herpetosiphon gulosus</name>
    <dbReference type="NCBI Taxonomy" id="1973496"/>
    <lineage>
        <taxon>Bacteria</taxon>
        <taxon>Bacillati</taxon>
        <taxon>Chloroflexota</taxon>
        <taxon>Chloroflexia</taxon>
        <taxon>Herpetosiphonales</taxon>
        <taxon>Herpetosiphonaceae</taxon>
        <taxon>Herpetosiphon</taxon>
    </lineage>
</organism>
<dbReference type="Pfam" id="PF01497">
    <property type="entry name" value="Peripla_BP_2"/>
    <property type="match status" value="1"/>
</dbReference>
<feature type="domain" description="Fe/B12 periplasmic-binding" evidence="3">
    <location>
        <begin position="143"/>
        <end position="420"/>
    </location>
</feature>
<comment type="caution">
    <text evidence="4">The sequence shown here is derived from an EMBL/GenBank/DDBJ whole genome shotgun (WGS) entry which is preliminary data.</text>
</comment>
<feature type="signal peptide" evidence="2">
    <location>
        <begin position="1"/>
        <end position="21"/>
    </location>
</feature>
<dbReference type="RefSeq" id="WP_345724685.1">
    <property type="nucleotide sequence ID" value="NZ_BAABRU010000032.1"/>
</dbReference>
<reference evidence="4 5" key="1">
    <citation type="submission" date="2024-02" db="EMBL/GenBank/DDBJ databases">
        <title>Herpetosiphon gulosus NBRC 112829.</title>
        <authorList>
            <person name="Ichikawa N."/>
            <person name="Katano-Makiyama Y."/>
            <person name="Hidaka K."/>
        </authorList>
    </citation>
    <scope>NUCLEOTIDE SEQUENCE [LARGE SCALE GENOMIC DNA]</scope>
    <source>
        <strain evidence="4 5">NBRC 112829</strain>
    </source>
</reference>
<evidence type="ECO:0000256" key="1">
    <source>
        <dbReference type="ARBA" id="ARBA00008814"/>
    </source>
</evidence>
<evidence type="ECO:0000313" key="5">
    <source>
        <dbReference type="Proteomes" id="UP001428290"/>
    </source>
</evidence>
<keyword evidence="2" id="KW-0732">Signal</keyword>
<dbReference type="PANTHER" id="PTHR30535">
    <property type="entry name" value="VITAMIN B12-BINDING PROTEIN"/>
    <property type="match status" value="1"/>
</dbReference>
<dbReference type="EMBL" id="BAABRU010000032">
    <property type="protein sequence ID" value="GAA5531101.1"/>
    <property type="molecule type" value="Genomic_DNA"/>
</dbReference>
<accession>A0ABP9X9I9</accession>
<proteinExistence type="inferred from homology"/>
<dbReference type="InterPro" id="IPR002491">
    <property type="entry name" value="ABC_transptr_periplasmic_BD"/>
</dbReference>
<dbReference type="SUPFAM" id="SSF53807">
    <property type="entry name" value="Helical backbone' metal receptor"/>
    <property type="match status" value="1"/>
</dbReference>
<comment type="similarity">
    <text evidence="1">Belongs to the bacterial solute-binding protein 8 family.</text>
</comment>
<dbReference type="InterPro" id="IPR050902">
    <property type="entry name" value="ABC_Transporter_SBP"/>
</dbReference>
<evidence type="ECO:0000259" key="3">
    <source>
        <dbReference type="PROSITE" id="PS50983"/>
    </source>
</evidence>
<dbReference type="PROSITE" id="PS50983">
    <property type="entry name" value="FE_B12_PBP"/>
    <property type="match status" value="1"/>
</dbReference>
<gene>
    <name evidence="4" type="ORF">Hgul01_04925</name>
</gene>
<dbReference type="Gene3D" id="3.40.50.1980">
    <property type="entry name" value="Nitrogenase molybdenum iron protein domain"/>
    <property type="match status" value="2"/>
</dbReference>